<organism evidence="1">
    <name type="scientific">Tetraodon nigroviridis</name>
    <name type="common">Spotted green pufferfish</name>
    <name type="synonym">Chelonodon nigroviridis</name>
    <dbReference type="NCBI Taxonomy" id="99883"/>
    <lineage>
        <taxon>Eukaryota</taxon>
        <taxon>Metazoa</taxon>
        <taxon>Chordata</taxon>
        <taxon>Craniata</taxon>
        <taxon>Vertebrata</taxon>
        <taxon>Euteleostomi</taxon>
        <taxon>Actinopterygii</taxon>
        <taxon>Neopterygii</taxon>
        <taxon>Teleostei</taxon>
        <taxon>Neoteleostei</taxon>
        <taxon>Acanthomorphata</taxon>
        <taxon>Eupercaria</taxon>
        <taxon>Tetraodontiformes</taxon>
        <taxon>Tetradontoidea</taxon>
        <taxon>Tetraodontidae</taxon>
        <taxon>Tetraodon</taxon>
    </lineage>
</organism>
<evidence type="ECO:0000313" key="1">
    <source>
        <dbReference type="EMBL" id="CAG02908.1"/>
    </source>
</evidence>
<accession>Q4S8X4</accession>
<dbReference type="EMBL" id="CAAE01014703">
    <property type="protein sequence ID" value="CAG02908.1"/>
    <property type="molecule type" value="Genomic_DNA"/>
</dbReference>
<proteinExistence type="predicted"/>
<protein>
    <submittedName>
        <fullName evidence="1">(spotted green pufferfish) hypothetical protein</fullName>
    </submittedName>
</protein>
<dbReference type="KEGG" id="tng:GSTEN00022149G001"/>
<comment type="caution">
    <text evidence="1">The sequence shown here is derived from an EMBL/GenBank/DDBJ whole genome shotgun (WGS) entry which is preliminary data.</text>
</comment>
<reference evidence="1" key="2">
    <citation type="submission" date="2004-02" db="EMBL/GenBank/DDBJ databases">
        <authorList>
            <consortium name="Genoscope"/>
            <consortium name="Whitehead Institute Centre for Genome Research"/>
        </authorList>
    </citation>
    <scope>NUCLEOTIDE SEQUENCE</scope>
</reference>
<name>Q4S8X4_TETNG</name>
<dbReference type="AlphaFoldDB" id="Q4S8X4"/>
<reference evidence="1" key="1">
    <citation type="journal article" date="2004" name="Nature">
        <title>Genome duplication in the teleost fish Tetraodon nigroviridis reveals the early vertebrate proto-karyotype.</title>
        <authorList>
            <person name="Jaillon O."/>
            <person name="Aury J.-M."/>
            <person name="Brunet F."/>
            <person name="Petit J.-L."/>
            <person name="Stange-Thomann N."/>
            <person name="Mauceli E."/>
            <person name="Bouneau L."/>
            <person name="Fischer C."/>
            <person name="Ozouf-Costaz C."/>
            <person name="Bernot A."/>
            <person name="Nicaud S."/>
            <person name="Jaffe D."/>
            <person name="Fisher S."/>
            <person name="Lutfalla G."/>
            <person name="Dossat C."/>
            <person name="Segurens B."/>
            <person name="Dasilva C."/>
            <person name="Salanoubat M."/>
            <person name="Levy M."/>
            <person name="Boudet N."/>
            <person name="Castellano S."/>
            <person name="Anthouard V."/>
            <person name="Jubin C."/>
            <person name="Castelli V."/>
            <person name="Katinka M."/>
            <person name="Vacherie B."/>
            <person name="Biemont C."/>
            <person name="Skalli Z."/>
            <person name="Cattolico L."/>
            <person name="Poulain J."/>
            <person name="De Berardinis V."/>
            <person name="Cruaud C."/>
            <person name="Duprat S."/>
            <person name="Brottier P."/>
            <person name="Coutanceau J.-P."/>
            <person name="Gouzy J."/>
            <person name="Parra G."/>
            <person name="Lardier G."/>
            <person name="Chapple C."/>
            <person name="McKernan K.J."/>
            <person name="McEwan P."/>
            <person name="Bosak S."/>
            <person name="Kellis M."/>
            <person name="Volff J.-N."/>
            <person name="Guigo R."/>
            <person name="Zody M.C."/>
            <person name="Mesirov J."/>
            <person name="Lindblad-Toh K."/>
            <person name="Birren B."/>
            <person name="Nusbaum C."/>
            <person name="Kahn D."/>
            <person name="Robinson-Rechavi M."/>
            <person name="Laudet V."/>
            <person name="Schachter V."/>
            <person name="Quetier F."/>
            <person name="Saurin W."/>
            <person name="Scarpelli C."/>
            <person name="Wincker P."/>
            <person name="Lander E.S."/>
            <person name="Weissenbach J."/>
            <person name="Roest Crollius H."/>
        </authorList>
    </citation>
    <scope>NUCLEOTIDE SEQUENCE [LARGE SCALE GENOMIC DNA]</scope>
</reference>
<gene>
    <name evidence="1" type="ORF">GSTENG00022149001</name>
</gene>
<sequence length="68" mass="7459">MGNSSCDFGVIECRLGATHSGQRVLNAEENQAHEAASAVAHLAKTPQMWLDRKKRERRLVGKPVASED</sequence>